<feature type="transmembrane region" description="Helical" evidence="1">
    <location>
        <begin position="12"/>
        <end position="29"/>
    </location>
</feature>
<comment type="caution">
    <text evidence="2">The sequence shown here is derived from an EMBL/GenBank/DDBJ whole genome shotgun (WGS) entry which is preliminary data.</text>
</comment>
<sequence length="138" mass="15172">MRFIIKNDLQFYGSSVFIVKFFSIIAIFLETISLSAVKAALSTSASIALDGSTHTFTLTNNPSFKPNGTRAILEAKGKPTFFTVEIVPMIEYYGTVKVGTPLSLLSLTLIVDLIISGLTASNSHLYLPLVRWLLIWPD</sequence>
<evidence type="ECO:0000313" key="3">
    <source>
        <dbReference type="Proteomes" id="UP001448207"/>
    </source>
</evidence>
<evidence type="ECO:0000313" key="2">
    <source>
        <dbReference type="EMBL" id="KAL0092316.1"/>
    </source>
</evidence>
<keyword evidence="1" id="KW-0472">Membrane</keyword>
<keyword evidence="1" id="KW-0812">Transmembrane</keyword>
<evidence type="ECO:0000256" key="1">
    <source>
        <dbReference type="SAM" id="Phobius"/>
    </source>
</evidence>
<protein>
    <submittedName>
        <fullName evidence="2">Uncharacterized protein</fullName>
    </submittedName>
</protein>
<gene>
    <name evidence="2" type="ORF">J3Q64DRAFT_1694839</name>
</gene>
<dbReference type="EMBL" id="JBCLYO010000002">
    <property type="protein sequence ID" value="KAL0092316.1"/>
    <property type="molecule type" value="Genomic_DNA"/>
</dbReference>
<proteinExistence type="predicted"/>
<accession>A0ABR3BB18</accession>
<reference evidence="2 3" key="1">
    <citation type="submission" date="2024-04" db="EMBL/GenBank/DDBJ databases">
        <title>Symmetric and asymmetric DNA N6-adenine methylation regulates different biological responses in Mucorales.</title>
        <authorList>
            <consortium name="Lawrence Berkeley National Laboratory"/>
            <person name="Lax C."/>
            <person name="Mondo S.J."/>
            <person name="Osorio-Concepcion M."/>
            <person name="Muszewska A."/>
            <person name="Corrochano-Luque M."/>
            <person name="Gutierrez G."/>
            <person name="Riley R."/>
            <person name="Lipzen A."/>
            <person name="Guo J."/>
            <person name="Hundley H."/>
            <person name="Amirebrahimi M."/>
            <person name="Ng V."/>
            <person name="Lorenzo-Gutierrez D."/>
            <person name="Binder U."/>
            <person name="Yang J."/>
            <person name="Song Y."/>
            <person name="Canovas D."/>
            <person name="Navarro E."/>
            <person name="Freitag M."/>
            <person name="Gabaldon T."/>
            <person name="Grigoriev I.V."/>
            <person name="Corrochano L.M."/>
            <person name="Nicolas F.E."/>
            <person name="Garre V."/>
        </authorList>
    </citation>
    <scope>NUCLEOTIDE SEQUENCE [LARGE SCALE GENOMIC DNA]</scope>
    <source>
        <strain evidence="2 3">L51</strain>
    </source>
</reference>
<name>A0ABR3BB18_PHYBL</name>
<dbReference type="Proteomes" id="UP001448207">
    <property type="component" value="Unassembled WGS sequence"/>
</dbReference>
<keyword evidence="3" id="KW-1185">Reference proteome</keyword>
<organism evidence="2 3">
    <name type="scientific">Phycomyces blakesleeanus</name>
    <dbReference type="NCBI Taxonomy" id="4837"/>
    <lineage>
        <taxon>Eukaryota</taxon>
        <taxon>Fungi</taxon>
        <taxon>Fungi incertae sedis</taxon>
        <taxon>Mucoromycota</taxon>
        <taxon>Mucoromycotina</taxon>
        <taxon>Mucoromycetes</taxon>
        <taxon>Mucorales</taxon>
        <taxon>Phycomycetaceae</taxon>
        <taxon>Phycomyces</taxon>
    </lineage>
</organism>
<keyword evidence="1" id="KW-1133">Transmembrane helix</keyword>